<dbReference type="OrthoDB" id="67688at2759"/>
<protein>
    <submittedName>
        <fullName evidence="2">Uncharacterized protein</fullName>
    </submittedName>
</protein>
<evidence type="ECO:0000313" key="3">
    <source>
        <dbReference type="Proteomes" id="UP000440578"/>
    </source>
</evidence>
<feature type="compositionally biased region" description="Gly residues" evidence="1">
    <location>
        <begin position="112"/>
        <end position="122"/>
    </location>
</feature>
<dbReference type="AlphaFoldDB" id="A0A6A4WRG2"/>
<feature type="compositionally biased region" description="Basic residues" evidence="1">
    <location>
        <begin position="697"/>
        <end position="709"/>
    </location>
</feature>
<feature type="compositionally biased region" description="Basic and acidic residues" evidence="1">
    <location>
        <begin position="885"/>
        <end position="905"/>
    </location>
</feature>
<organism evidence="2 3">
    <name type="scientific">Amphibalanus amphitrite</name>
    <name type="common">Striped barnacle</name>
    <name type="synonym">Balanus amphitrite</name>
    <dbReference type="NCBI Taxonomy" id="1232801"/>
    <lineage>
        <taxon>Eukaryota</taxon>
        <taxon>Metazoa</taxon>
        <taxon>Ecdysozoa</taxon>
        <taxon>Arthropoda</taxon>
        <taxon>Crustacea</taxon>
        <taxon>Multicrustacea</taxon>
        <taxon>Cirripedia</taxon>
        <taxon>Thoracica</taxon>
        <taxon>Thoracicalcarea</taxon>
        <taxon>Balanomorpha</taxon>
        <taxon>Balanoidea</taxon>
        <taxon>Balanidae</taxon>
        <taxon>Amphibalaninae</taxon>
        <taxon>Amphibalanus</taxon>
    </lineage>
</organism>
<proteinExistence type="predicted"/>
<keyword evidence="3" id="KW-1185">Reference proteome</keyword>
<feature type="compositionally biased region" description="Basic and acidic residues" evidence="1">
    <location>
        <begin position="790"/>
        <end position="805"/>
    </location>
</feature>
<feature type="region of interest" description="Disordered" evidence="1">
    <location>
        <begin position="873"/>
        <end position="905"/>
    </location>
</feature>
<name>A0A6A4WRG2_AMPAM</name>
<reference evidence="2 3" key="1">
    <citation type="submission" date="2019-07" db="EMBL/GenBank/DDBJ databases">
        <title>Draft genome assembly of a fouling barnacle, Amphibalanus amphitrite (Darwin, 1854): The first reference genome for Thecostraca.</title>
        <authorList>
            <person name="Kim W."/>
        </authorList>
    </citation>
    <scope>NUCLEOTIDE SEQUENCE [LARGE SCALE GENOMIC DNA]</scope>
    <source>
        <strain evidence="2">SNU_AA5</strain>
        <tissue evidence="2">Soma without cirri and trophi</tissue>
    </source>
</reference>
<comment type="caution">
    <text evidence="2">The sequence shown here is derived from an EMBL/GenBank/DDBJ whole genome shotgun (WGS) entry which is preliminary data.</text>
</comment>
<accession>A0A6A4WRG2</accession>
<feature type="compositionally biased region" description="Basic and acidic residues" evidence="1">
    <location>
        <begin position="818"/>
        <end position="838"/>
    </location>
</feature>
<feature type="region of interest" description="Disordered" evidence="1">
    <location>
        <begin position="767"/>
        <end position="838"/>
    </location>
</feature>
<feature type="region of interest" description="Disordered" evidence="1">
    <location>
        <begin position="23"/>
        <end position="210"/>
    </location>
</feature>
<gene>
    <name evidence="2" type="ORF">FJT64_020162</name>
</gene>
<feature type="compositionally biased region" description="Polar residues" evidence="1">
    <location>
        <begin position="155"/>
        <end position="183"/>
    </location>
</feature>
<feature type="region of interest" description="Disordered" evidence="1">
    <location>
        <begin position="575"/>
        <end position="594"/>
    </location>
</feature>
<dbReference type="Proteomes" id="UP000440578">
    <property type="component" value="Unassembled WGS sequence"/>
</dbReference>
<feature type="region of interest" description="Disordered" evidence="1">
    <location>
        <begin position="673"/>
        <end position="723"/>
    </location>
</feature>
<dbReference type="EMBL" id="VIIS01000476">
    <property type="protein sequence ID" value="KAF0308623.1"/>
    <property type="molecule type" value="Genomic_DNA"/>
</dbReference>
<sequence length="905" mass="96582">MVQYKIWPAKLMAKFGMPVGGGQFGGGGGPQPSPFTARMASPVPPVQHHQQQPQHQQHQQHQQPQQQPRLALSGQQPSAFASVPAPATVGGGLMRGATGVPNRPALATGHNGSLGPGAGLRGYPGEPPRQPGVRPAGPGQGYPPASQPPAAQGYPGSQSGYPSTSDGYSTANHQGYPGSQQASGYPPTDGGQWPGQAGVDSVPAMNGPVLAPSSADVSLVSAGQLGPGQQNVPTYPPVTAPHQLYQQPQQQQPTSMAGGVRPTGGQGSSISGMLADFSRALGLGGQTDKSVPRSTAPVSAAGYMRPQASYGRPPVSMAGPMAAPADPAAALDPAYGYPSGLTAEQVMYHQQMAAHHQAQHQRKQRLLQHQQPNTASAARLYQAVPTASLLPGSTVTASAQMKTTTPIVLVANQTPAVMATQMTSHVEPIVRGHGGLYRQTSLDSADLREPTSLNSLAMARPSTSMTNLAAAAKTPLPELPARPGSALGIMSETSRLASLAEAARENLNASIASVLPPDLQHLVYSRPGVSSSFSETFANQLTYANSLKNELRTASDDKRRLLEAELSALNEERRRTLRQTNLSPATRQRDDEDMLMSYGGVLGSRLKSLEYESLDGGRLDRSGAGGWGDPSQPYIGSYPYGGGLRDTAISAYLGGEDGLERRLAGAGARSLQRRLSDGGLQPSDLSRGYPGGDSSPRHRLSRRARKPRSWHPSPYGSDDEDELIGRDERRHKIKQEISRRRHHIEENSSLHDELLRLARLRESAELSLSDRSEPAGAPGRPSGGHSVLKSIDEIMRDEGYGRRVPDPGLSYYSSPPARRPDLDGRVGRKFSSSDEERSMNRLAATFNANELYYDPMPEYSSYSKQRVDATGALGMDSAARSRHTQRADDPSARKLYKGKYDRRWH</sequence>
<feature type="compositionally biased region" description="Low complexity" evidence="1">
    <location>
        <begin position="46"/>
        <end position="68"/>
    </location>
</feature>
<evidence type="ECO:0000313" key="2">
    <source>
        <dbReference type="EMBL" id="KAF0308623.1"/>
    </source>
</evidence>
<evidence type="ECO:0000256" key="1">
    <source>
        <dbReference type="SAM" id="MobiDB-lite"/>
    </source>
</evidence>